<dbReference type="Proteomes" id="UP000609121">
    <property type="component" value="Unassembled WGS sequence"/>
</dbReference>
<dbReference type="RefSeq" id="WP_193180401.1">
    <property type="nucleotide sequence ID" value="NZ_JACVXA010000010.1"/>
</dbReference>
<dbReference type="EMBL" id="JACVXA010000010">
    <property type="protein sequence ID" value="MBE3637593.1"/>
    <property type="molecule type" value="Genomic_DNA"/>
</dbReference>
<reference evidence="2" key="1">
    <citation type="submission" date="2020-09" db="EMBL/GenBank/DDBJ databases">
        <title>A novel bacterium of genus Mangrovicoccus, isolated from South China Sea.</title>
        <authorList>
            <person name="Huang H."/>
            <person name="Mo K."/>
            <person name="Hu Y."/>
        </authorList>
    </citation>
    <scope>NUCLEOTIDE SEQUENCE</scope>
    <source>
        <strain evidence="2">HB182678</strain>
    </source>
</reference>
<keyword evidence="3" id="KW-1185">Reference proteome</keyword>
<comment type="caution">
    <text evidence="2">The sequence shown here is derived from an EMBL/GenBank/DDBJ whole genome shotgun (WGS) entry which is preliminary data.</text>
</comment>
<evidence type="ECO:0000256" key="1">
    <source>
        <dbReference type="SAM" id="MobiDB-lite"/>
    </source>
</evidence>
<dbReference type="AlphaFoldDB" id="A0A8J6YQB6"/>
<name>A0A8J6YQB6_9RHOB</name>
<sequence length="123" mass="12860">MTRLRSLPGFGLLLALVLIVAGAISATHLLPERQRAAEAFALALIGAQPGDLCGPDGAHGAHEAHHGGGCPFCHKLPEPGRLSAPDRVRILSLPYRPDDARDLVAGPQQALPHIPVRGPPRSA</sequence>
<evidence type="ECO:0000313" key="3">
    <source>
        <dbReference type="Proteomes" id="UP000609121"/>
    </source>
</evidence>
<evidence type="ECO:0008006" key="4">
    <source>
        <dbReference type="Google" id="ProtNLM"/>
    </source>
</evidence>
<proteinExistence type="predicted"/>
<protein>
    <recommendedName>
        <fullName evidence="4">DUF2946 domain-containing protein</fullName>
    </recommendedName>
</protein>
<evidence type="ECO:0000313" key="2">
    <source>
        <dbReference type="EMBL" id="MBE3637593.1"/>
    </source>
</evidence>
<feature type="region of interest" description="Disordered" evidence="1">
    <location>
        <begin position="98"/>
        <end position="123"/>
    </location>
</feature>
<accession>A0A8J6YQB6</accession>
<gene>
    <name evidence="2" type="ORF">ICN82_05160</name>
</gene>
<organism evidence="2 3">
    <name type="scientific">Mangrovicoccus algicola</name>
    <dbReference type="NCBI Taxonomy" id="2771008"/>
    <lineage>
        <taxon>Bacteria</taxon>
        <taxon>Pseudomonadati</taxon>
        <taxon>Pseudomonadota</taxon>
        <taxon>Alphaproteobacteria</taxon>
        <taxon>Rhodobacterales</taxon>
        <taxon>Paracoccaceae</taxon>
        <taxon>Mangrovicoccus</taxon>
    </lineage>
</organism>